<gene>
    <name evidence="2" type="ORF">RSOLAG1IB_10140</name>
</gene>
<dbReference type="EMBL" id="LN679158">
    <property type="protein sequence ID" value="CEL61576.1"/>
    <property type="molecule type" value="Genomic_DNA"/>
</dbReference>
<accession>A0A0B7FUI0</accession>
<dbReference type="Proteomes" id="UP000059188">
    <property type="component" value="Unassembled WGS sequence"/>
</dbReference>
<name>A0A0B7FUI0_THACB</name>
<keyword evidence="1" id="KW-0175">Coiled coil</keyword>
<evidence type="ECO:0000313" key="2">
    <source>
        <dbReference type="EMBL" id="CEL61576.1"/>
    </source>
</evidence>
<sequence>MAEQEERIESQVQEIQELKQQAEAKNQQLKELNQAVNKLLVRLAEADAYTLPGHQVSEGRMESEVNTLREQVSRIEIKLSQASFTMTTYWNRYYLTHLFTVERDE</sequence>
<organism evidence="2 3">
    <name type="scientific">Thanatephorus cucumeris (strain AG1-IB / isolate 7/3/14)</name>
    <name type="common">Lettuce bottom rot fungus</name>
    <name type="synonym">Rhizoctonia solani</name>
    <dbReference type="NCBI Taxonomy" id="1108050"/>
    <lineage>
        <taxon>Eukaryota</taxon>
        <taxon>Fungi</taxon>
        <taxon>Dikarya</taxon>
        <taxon>Basidiomycota</taxon>
        <taxon>Agaricomycotina</taxon>
        <taxon>Agaricomycetes</taxon>
        <taxon>Cantharellales</taxon>
        <taxon>Ceratobasidiaceae</taxon>
        <taxon>Rhizoctonia</taxon>
        <taxon>Rhizoctonia solani AG-1</taxon>
    </lineage>
</organism>
<proteinExistence type="predicted"/>
<feature type="coiled-coil region" evidence="1">
    <location>
        <begin position="1"/>
        <end position="49"/>
    </location>
</feature>
<keyword evidence="3" id="KW-1185">Reference proteome</keyword>
<protein>
    <submittedName>
        <fullName evidence="2">Uncharacterized protein</fullName>
    </submittedName>
</protein>
<reference evidence="2 3" key="1">
    <citation type="submission" date="2014-11" db="EMBL/GenBank/DDBJ databases">
        <authorList>
            <person name="Wibberg Daniel"/>
        </authorList>
    </citation>
    <scope>NUCLEOTIDE SEQUENCE [LARGE SCALE GENOMIC DNA]</scope>
    <source>
        <strain evidence="2">Rhizoctonia solani AG1-IB 7/3/14</strain>
    </source>
</reference>
<evidence type="ECO:0000313" key="3">
    <source>
        <dbReference type="Proteomes" id="UP000059188"/>
    </source>
</evidence>
<evidence type="ECO:0000256" key="1">
    <source>
        <dbReference type="SAM" id="Coils"/>
    </source>
</evidence>
<dbReference type="AlphaFoldDB" id="A0A0B7FUI0"/>